<evidence type="ECO:0000313" key="2">
    <source>
        <dbReference type="Proteomes" id="UP000076567"/>
    </source>
</evidence>
<gene>
    <name evidence="1" type="ORF">AWM68_15055</name>
</gene>
<organism evidence="1 2">
    <name type="scientific">Fictibacillus phosphorivorans</name>
    <dbReference type="NCBI Taxonomy" id="1221500"/>
    <lineage>
        <taxon>Bacteria</taxon>
        <taxon>Bacillati</taxon>
        <taxon>Bacillota</taxon>
        <taxon>Bacilli</taxon>
        <taxon>Bacillales</taxon>
        <taxon>Fictibacillaceae</taxon>
        <taxon>Fictibacillus</taxon>
    </lineage>
</organism>
<dbReference type="Proteomes" id="UP000076567">
    <property type="component" value="Unassembled WGS sequence"/>
</dbReference>
<protein>
    <submittedName>
        <fullName evidence="1">Uncharacterized protein</fullName>
    </submittedName>
</protein>
<dbReference type="EMBL" id="LRFC01000039">
    <property type="protein sequence ID" value="KZE63337.1"/>
    <property type="molecule type" value="Genomic_DNA"/>
</dbReference>
<dbReference type="AlphaFoldDB" id="A0A161RQ32"/>
<accession>A0A161RQ32</accession>
<dbReference type="OrthoDB" id="2988713at2"/>
<evidence type="ECO:0000313" key="1">
    <source>
        <dbReference type="EMBL" id="KZE63337.1"/>
    </source>
</evidence>
<keyword evidence="2" id="KW-1185">Reference proteome</keyword>
<dbReference type="RefSeq" id="WP_066245801.1">
    <property type="nucleotide sequence ID" value="NZ_LRFC01000039.1"/>
</dbReference>
<reference evidence="2" key="1">
    <citation type="submission" date="2016-01" db="EMBL/GenBank/DDBJ databases">
        <title>Draft genome of Chromobacterium sp. F49.</title>
        <authorList>
            <person name="Hong K.W."/>
        </authorList>
    </citation>
    <scope>NUCLEOTIDE SEQUENCE [LARGE SCALE GENOMIC DNA]</scope>
    <source>
        <strain evidence="2">P7IIIA</strain>
    </source>
</reference>
<name>A0A161RQ32_9BACL</name>
<comment type="caution">
    <text evidence="1">The sequence shown here is derived from an EMBL/GenBank/DDBJ whole genome shotgun (WGS) entry which is preliminary data.</text>
</comment>
<sequence>MDLNTIWENFIDRMILDPSITFAEKKLMAGIPFLYVTVSQHVSINQSTDAVKKHAVKAMKGKRLTLNLNFVRSEGNLYVYRMRFLVPQEKMFCCGNLCFDCIRFKDH</sequence>
<proteinExistence type="predicted"/>